<feature type="compositionally biased region" description="Polar residues" evidence="1">
    <location>
        <begin position="128"/>
        <end position="139"/>
    </location>
</feature>
<accession>A0A814QPT2</accession>
<feature type="region of interest" description="Disordered" evidence="1">
    <location>
        <begin position="127"/>
        <end position="175"/>
    </location>
</feature>
<evidence type="ECO:0000313" key="2">
    <source>
        <dbReference type="EMBL" id="CAF1122546.1"/>
    </source>
</evidence>
<gene>
    <name evidence="2" type="ORF">EDS130_LOCUS21133</name>
</gene>
<dbReference type="AlphaFoldDB" id="A0A814QPT2"/>
<organism evidence="2 3">
    <name type="scientific">Adineta ricciae</name>
    <name type="common">Rotifer</name>
    <dbReference type="NCBI Taxonomy" id="249248"/>
    <lineage>
        <taxon>Eukaryota</taxon>
        <taxon>Metazoa</taxon>
        <taxon>Spiralia</taxon>
        <taxon>Gnathifera</taxon>
        <taxon>Rotifera</taxon>
        <taxon>Eurotatoria</taxon>
        <taxon>Bdelloidea</taxon>
        <taxon>Adinetida</taxon>
        <taxon>Adinetidae</taxon>
        <taxon>Adineta</taxon>
    </lineage>
</organism>
<evidence type="ECO:0000256" key="1">
    <source>
        <dbReference type="SAM" id="MobiDB-lite"/>
    </source>
</evidence>
<dbReference type="Proteomes" id="UP000663852">
    <property type="component" value="Unassembled WGS sequence"/>
</dbReference>
<feature type="compositionally biased region" description="Polar residues" evidence="1">
    <location>
        <begin position="578"/>
        <end position="591"/>
    </location>
</feature>
<comment type="caution">
    <text evidence="2">The sequence shown here is derived from an EMBL/GenBank/DDBJ whole genome shotgun (WGS) entry which is preliminary data.</text>
</comment>
<protein>
    <submittedName>
        <fullName evidence="2">Uncharacterized protein</fullName>
    </submittedName>
</protein>
<dbReference type="EMBL" id="CAJNOJ010000106">
    <property type="protein sequence ID" value="CAF1122546.1"/>
    <property type="molecule type" value="Genomic_DNA"/>
</dbReference>
<feature type="compositionally biased region" description="Polar residues" evidence="1">
    <location>
        <begin position="552"/>
        <end position="564"/>
    </location>
</feature>
<feature type="compositionally biased region" description="Low complexity" evidence="1">
    <location>
        <begin position="317"/>
        <end position="331"/>
    </location>
</feature>
<feature type="compositionally biased region" description="Basic and acidic residues" evidence="1">
    <location>
        <begin position="149"/>
        <end position="158"/>
    </location>
</feature>
<feature type="compositionally biased region" description="Low complexity" evidence="1">
    <location>
        <begin position="386"/>
        <end position="423"/>
    </location>
</feature>
<feature type="compositionally biased region" description="Low complexity" evidence="1">
    <location>
        <begin position="537"/>
        <end position="551"/>
    </location>
</feature>
<proteinExistence type="predicted"/>
<feature type="region of interest" description="Disordered" evidence="1">
    <location>
        <begin position="285"/>
        <end position="434"/>
    </location>
</feature>
<feature type="compositionally biased region" description="Polar residues" evidence="1">
    <location>
        <begin position="363"/>
        <end position="385"/>
    </location>
</feature>
<sequence length="723" mass="83801">MCLYLLKEIEEDRQLAEQSGATTSTVEYTKDTMRGTTKTRGRHNTTQQHIQENQHEQIHQPPVRRKFDNDRAENSTPRVQKVDYNRLKHERAHETTIHQHNNSFISPELREYAYPCYYQSENNHDKYQSTTRIGSGRFNQQQQRSQEQGQRRREERMRRTGAHNNGHPGGPSEFHLDIPQIPMWQNNSLPPPPPPMHLQLLPTNMNGHPTDLNHLMNNGGEQLDQSAYMHNFMYTSSAQSTPFNGNGTVYFAHPATPMAAAPPPSAQSSQTHFHQFHPTRTFENSNRHQFHHSSHFQSSPVFQPTPPVPPAQILTPSSSSSHIHQQQDNSSMEVPPRFRRLKRSDQDNKYSQSRPMSGDFDQIRNSSSRFTNENRYQSRPQSFYDFSSQQQQQQPSNNFFRSSSNNNNNLSNRYQRNNNNTNSLPLSAYMNTDENSYSNENSYWGTSTYQRRRSNQQQRNYHQDKHQFPLSSYDPRQYGFNNNYSRRNDFNNRSNSNRRLNNNNNNNNANSNRIDDSNDIDLIEEWWEDDNPELIGTNQTQTNLDSQTTTTVDDSGNSSLSTSMHLKESTLDDDENNRSINDSVNQPSDASITDNNIIESLDKLQQQLKFEEAVENQLTSEFLASNKETTAYDTAHFLQWAKEKFREELAGRLTAKEIEQHDAVTSDDNDDEDIVVTAGIKLDQYQLDQVTDDDIDNHMDELEDDLNEKLIIEEKLSEAIVVE</sequence>
<dbReference type="OrthoDB" id="10042132at2759"/>
<name>A0A814QPT2_ADIRI</name>
<feature type="region of interest" description="Disordered" evidence="1">
    <location>
        <begin position="533"/>
        <end position="591"/>
    </location>
</feature>
<reference evidence="2" key="1">
    <citation type="submission" date="2021-02" db="EMBL/GenBank/DDBJ databases">
        <authorList>
            <person name="Nowell W R."/>
        </authorList>
    </citation>
    <scope>NUCLEOTIDE SEQUENCE</scope>
</reference>
<evidence type="ECO:0000313" key="3">
    <source>
        <dbReference type="Proteomes" id="UP000663852"/>
    </source>
</evidence>
<feature type="region of interest" description="Disordered" evidence="1">
    <location>
        <begin position="450"/>
        <end position="516"/>
    </location>
</feature>
<feature type="compositionally biased region" description="Low complexity" evidence="1">
    <location>
        <begin position="481"/>
        <end position="512"/>
    </location>
</feature>